<gene>
    <name evidence="3" type="primary">LOC104244165</name>
</gene>
<evidence type="ECO:0000313" key="2">
    <source>
        <dbReference type="Proteomes" id="UP000189701"/>
    </source>
</evidence>
<dbReference type="STRING" id="4096.A0A1U7YF01"/>
<dbReference type="eggNOG" id="ENOG502QW7G">
    <property type="taxonomic scope" value="Eukaryota"/>
</dbReference>
<dbReference type="Proteomes" id="UP000189701">
    <property type="component" value="Unplaced"/>
</dbReference>
<dbReference type="Pfam" id="PF10536">
    <property type="entry name" value="PMD"/>
    <property type="match status" value="1"/>
</dbReference>
<dbReference type="RefSeq" id="XP_009797819.1">
    <property type="nucleotide sequence ID" value="XM_009799517.1"/>
</dbReference>
<evidence type="ECO:0000259" key="1">
    <source>
        <dbReference type="Pfam" id="PF10536"/>
    </source>
</evidence>
<organism evidence="2 3">
    <name type="scientific">Nicotiana sylvestris</name>
    <name type="common">Wood tobacco</name>
    <name type="synonym">South American tobacco</name>
    <dbReference type="NCBI Taxonomy" id="4096"/>
    <lineage>
        <taxon>Eukaryota</taxon>
        <taxon>Viridiplantae</taxon>
        <taxon>Streptophyta</taxon>
        <taxon>Embryophyta</taxon>
        <taxon>Tracheophyta</taxon>
        <taxon>Spermatophyta</taxon>
        <taxon>Magnoliopsida</taxon>
        <taxon>eudicotyledons</taxon>
        <taxon>Gunneridae</taxon>
        <taxon>Pentapetalae</taxon>
        <taxon>asterids</taxon>
        <taxon>lamiids</taxon>
        <taxon>Solanales</taxon>
        <taxon>Solanaceae</taxon>
        <taxon>Nicotianoideae</taxon>
        <taxon>Nicotianeae</taxon>
        <taxon>Nicotiana</taxon>
    </lineage>
</organism>
<keyword evidence="2" id="KW-1185">Reference proteome</keyword>
<reference evidence="3" key="2">
    <citation type="submission" date="2025-08" db="UniProtKB">
        <authorList>
            <consortium name="RefSeq"/>
        </authorList>
    </citation>
    <scope>IDENTIFICATION</scope>
    <source>
        <tissue evidence="3">Leaf</tissue>
    </source>
</reference>
<dbReference type="InterPro" id="IPR044824">
    <property type="entry name" value="MAIN-like"/>
</dbReference>
<reference evidence="2" key="1">
    <citation type="journal article" date="2013" name="Genome Biol.">
        <title>Reference genomes and transcriptomes of Nicotiana sylvestris and Nicotiana tomentosiformis.</title>
        <authorList>
            <person name="Sierro N."/>
            <person name="Battey J.N."/>
            <person name="Ouadi S."/>
            <person name="Bovet L."/>
            <person name="Goepfert S."/>
            <person name="Bakaher N."/>
            <person name="Peitsch M.C."/>
            <person name="Ivanov N.V."/>
        </authorList>
    </citation>
    <scope>NUCLEOTIDE SEQUENCE [LARGE SCALE GENOMIC DNA]</scope>
</reference>
<sequence>MSAHPRVVRLLQDTGFYRIIEISWLQLDWLLLTALIDRWRPETHTFHLPIGEATIMLQDVEILYGLPVDGLVVALPQGMRDYMRAQYLETLQRLTSFRPKDEAVLVGASCISLTPIRQYLEAMHDDIAYDTPEVHINQYTRLLLLLMFGGVLFPNTPGNLINLRFLYHLEQLDDLPQYSWGVIVLGYLYRQMCWACMGTQRDVVGFMSLLQVKT</sequence>
<dbReference type="KEGG" id="nsy:104244165"/>
<dbReference type="OrthoDB" id="1287750at2759"/>
<dbReference type="AlphaFoldDB" id="A0A1U7YF01"/>
<feature type="domain" description="Aminotransferase-like plant mobile" evidence="1">
    <location>
        <begin position="15"/>
        <end position="212"/>
    </location>
</feature>
<dbReference type="InterPro" id="IPR019557">
    <property type="entry name" value="AminoTfrase-like_pln_mobile"/>
</dbReference>
<dbReference type="PANTHER" id="PTHR46033">
    <property type="entry name" value="PROTEIN MAIN-LIKE 2"/>
    <property type="match status" value="1"/>
</dbReference>
<dbReference type="GeneID" id="104244165"/>
<dbReference type="GO" id="GO:0010073">
    <property type="term" value="P:meristem maintenance"/>
    <property type="evidence" value="ECO:0007669"/>
    <property type="project" value="InterPro"/>
</dbReference>
<evidence type="ECO:0000313" key="3">
    <source>
        <dbReference type="RefSeq" id="XP_009797819.1"/>
    </source>
</evidence>
<accession>A0A1U7YF01</accession>
<dbReference type="PANTHER" id="PTHR46033:SF8">
    <property type="entry name" value="PROTEIN MAINTENANCE OF MERISTEMS-LIKE"/>
    <property type="match status" value="1"/>
</dbReference>
<protein>
    <submittedName>
        <fullName evidence="3">Serine/threonine-protein phosphatase 7 long form homolog</fullName>
    </submittedName>
</protein>
<name>A0A1U7YF01_NICSY</name>
<proteinExistence type="predicted"/>